<dbReference type="AlphaFoldDB" id="A0A0N5B0X7"/>
<keyword evidence="2" id="KW-1185">Reference proteome</keyword>
<dbReference type="WBParaSite" id="SMUV_0001092901-mRNA-1">
    <property type="protein sequence ID" value="SMUV_0001092901-mRNA-1"/>
    <property type="gene ID" value="SMUV_0001092901"/>
</dbReference>
<proteinExistence type="predicted"/>
<feature type="compositionally biased region" description="Low complexity" evidence="1">
    <location>
        <begin position="54"/>
        <end position="65"/>
    </location>
</feature>
<reference evidence="3" key="1">
    <citation type="submission" date="2017-02" db="UniProtKB">
        <authorList>
            <consortium name="WormBaseParasite"/>
        </authorList>
    </citation>
    <scope>IDENTIFICATION</scope>
</reference>
<protein>
    <submittedName>
        <fullName evidence="3">Uncharacterized protein</fullName>
    </submittedName>
</protein>
<evidence type="ECO:0000313" key="2">
    <source>
        <dbReference type="Proteomes" id="UP000046393"/>
    </source>
</evidence>
<organism evidence="2 3">
    <name type="scientific">Syphacia muris</name>
    <dbReference type="NCBI Taxonomy" id="451379"/>
    <lineage>
        <taxon>Eukaryota</taxon>
        <taxon>Metazoa</taxon>
        <taxon>Ecdysozoa</taxon>
        <taxon>Nematoda</taxon>
        <taxon>Chromadorea</taxon>
        <taxon>Rhabditida</taxon>
        <taxon>Spirurina</taxon>
        <taxon>Oxyuridomorpha</taxon>
        <taxon>Oxyuroidea</taxon>
        <taxon>Oxyuridae</taxon>
        <taxon>Syphacia</taxon>
    </lineage>
</organism>
<name>A0A0N5B0X7_9BILA</name>
<sequence length="73" mass="8215">MNHQVVESTALYPNNANPSIVTTRQLFASNSSSRFQQLPDTVHDVLPCSMQQTLNTTQQQSQPLTVSTNNMHW</sequence>
<feature type="region of interest" description="Disordered" evidence="1">
    <location>
        <begin position="54"/>
        <end position="73"/>
    </location>
</feature>
<dbReference type="Proteomes" id="UP000046393">
    <property type="component" value="Unplaced"/>
</dbReference>
<evidence type="ECO:0000313" key="3">
    <source>
        <dbReference type="WBParaSite" id="SMUV_0001092901-mRNA-1"/>
    </source>
</evidence>
<accession>A0A0N5B0X7</accession>
<evidence type="ECO:0000256" key="1">
    <source>
        <dbReference type="SAM" id="MobiDB-lite"/>
    </source>
</evidence>